<dbReference type="GO" id="GO:0035438">
    <property type="term" value="F:cyclic-di-GMP binding"/>
    <property type="evidence" value="ECO:0007669"/>
    <property type="project" value="InterPro"/>
</dbReference>
<sequence length="205" mass="23077">MQDALRQEETGLAHQGRAGDARGAQRFTLLIRAAKLITAQGEFLCVIRDASEGGMSARIFHEVPQGREMLVELQNGDRHRATVVWQAEDRAGFQFASPADVARIIQSPSDFSKRPIRLNLSAAAEVHRCEHIDDVTITNISQQGASITCNTHYAIDQQVMMRIGRMHDAQAKVRWRDGRQVGLVFENTMQFGELARIARWLQRNN</sequence>
<name>A0A0G9MSA0_9SPHN</name>
<dbReference type="PATRIC" id="fig|502682.8.peg.1576"/>
<accession>A0A0G9MSA0</accession>
<dbReference type="RefSeq" id="WP_047007539.1">
    <property type="nucleotide sequence ID" value="NZ_CP018097.1"/>
</dbReference>
<protein>
    <submittedName>
        <fullName evidence="1">Uncharacterized protein</fullName>
    </submittedName>
</protein>
<dbReference type="Pfam" id="PF07238">
    <property type="entry name" value="PilZ"/>
    <property type="match status" value="2"/>
</dbReference>
<keyword evidence="2" id="KW-1185">Reference proteome</keyword>
<proteinExistence type="predicted"/>
<dbReference type="OrthoDB" id="7929489at2"/>
<dbReference type="InterPro" id="IPR009875">
    <property type="entry name" value="PilZ_domain"/>
</dbReference>
<comment type="caution">
    <text evidence="1">The sequence shown here is derived from an EMBL/GenBank/DDBJ whole genome shotgun (WGS) entry which is preliminary data.</text>
</comment>
<dbReference type="Proteomes" id="UP000053070">
    <property type="component" value="Unassembled WGS sequence"/>
</dbReference>
<dbReference type="SUPFAM" id="SSF141371">
    <property type="entry name" value="PilZ domain-like"/>
    <property type="match status" value="2"/>
</dbReference>
<dbReference type="STRING" id="502682.BMF35_a0549"/>
<organism evidence="1 2">
    <name type="scientific">Aurantiacibacter gangjinensis</name>
    <dbReference type="NCBI Taxonomy" id="502682"/>
    <lineage>
        <taxon>Bacteria</taxon>
        <taxon>Pseudomonadati</taxon>
        <taxon>Pseudomonadota</taxon>
        <taxon>Alphaproteobacteria</taxon>
        <taxon>Sphingomonadales</taxon>
        <taxon>Erythrobacteraceae</taxon>
        <taxon>Aurantiacibacter</taxon>
    </lineage>
</organism>
<dbReference type="AlphaFoldDB" id="A0A0G9MSA0"/>
<evidence type="ECO:0000313" key="2">
    <source>
        <dbReference type="Proteomes" id="UP000053070"/>
    </source>
</evidence>
<dbReference type="EMBL" id="LBHC01000002">
    <property type="protein sequence ID" value="KLE32178.1"/>
    <property type="molecule type" value="Genomic_DNA"/>
</dbReference>
<dbReference type="KEGG" id="egn:BMF35_a0549"/>
<reference evidence="1 2" key="1">
    <citation type="submission" date="2015-04" db="EMBL/GenBank/DDBJ databases">
        <title>The draft genome sequence of Erythrobacr gangjinensis K7-2.</title>
        <authorList>
            <person name="Zhuang L."/>
            <person name="Liu Y."/>
            <person name="Shao Z."/>
        </authorList>
    </citation>
    <scope>NUCLEOTIDE SEQUENCE [LARGE SCALE GENOMIC DNA]</scope>
    <source>
        <strain evidence="1 2">K7-2</strain>
    </source>
</reference>
<evidence type="ECO:0000313" key="1">
    <source>
        <dbReference type="EMBL" id="KLE32178.1"/>
    </source>
</evidence>
<gene>
    <name evidence="1" type="ORF">AAW01_07715</name>
</gene>